<protein>
    <submittedName>
        <fullName evidence="1">Uncharacterized protein</fullName>
    </submittedName>
</protein>
<dbReference type="Proteomes" id="UP000019241">
    <property type="component" value="Unassembled WGS sequence"/>
</dbReference>
<dbReference type="RefSeq" id="WP_036065433.1">
    <property type="nucleotide sequence ID" value="NZ_AODM01000088.1"/>
</dbReference>
<gene>
    <name evidence="1" type="ORF">MCOL2_20011</name>
</gene>
<proteinExistence type="predicted"/>
<comment type="caution">
    <text evidence="1">The sequence shown here is derived from an EMBL/GenBank/DDBJ whole genome shotgun (WGS) entry which is preliminary data.</text>
</comment>
<evidence type="ECO:0000313" key="1">
    <source>
        <dbReference type="EMBL" id="EUJ44185.1"/>
    </source>
</evidence>
<name>W7D5B3_9LIST</name>
<accession>W7D5B3</accession>
<reference evidence="1 2" key="1">
    <citation type="submission" date="2012-12" db="EMBL/GenBank/DDBJ databases">
        <title>Novel taxa of Listeriaceae from agricultural environments in the United States.</title>
        <authorList>
            <person name="den Bakker H.C."/>
            <person name="Allred A."/>
            <person name="Warchocki S."/>
            <person name="Wright E.M."/>
            <person name="Burrell A."/>
            <person name="Nightingale K.K."/>
            <person name="Kephart D."/>
            <person name="Wiedmann M."/>
        </authorList>
    </citation>
    <scope>NUCLEOTIDE SEQUENCE [LARGE SCALE GENOMIC DNA]</scope>
    <source>
        <strain evidence="1 2">FSL S10-1203</strain>
    </source>
</reference>
<organism evidence="1 2">
    <name type="scientific">Listeria fleischmannii FSL S10-1203</name>
    <dbReference type="NCBI Taxonomy" id="1265822"/>
    <lineage>
        <taxon>Bacteria</taxon>
        <taxon>Bacillati</taxon>
        <taxon>Bacillota</taxon>
        <taxon>Bacilli</taxon>
        <taxon>Bacillales</taxon>
        <taxon>Listeriaceae</taxon>
        <taxon>Listeria</taxon>
    </lineage>
</organism>
<evidence type="ECO:0000313" key="2">
    <source>
        <dbReference type="Proteomes" id="UP000019241"/>
    </source>
</evidence>
<sequence length="74" mass="8748">MAEIEIRALDRKMTDVVPIIREQAIATLQCTIYNSYETQDLSRMEAFKEELLKRYDMTYTDVERALDLNQVTWG</sequence>
<dbReference type="EMBL" id="AODM01000088">
    <property type="protein sequence ID" value="EUJ44185.1"/>
    <property type="molecule type" value="Genomic_DNA"/>
</dbReference>
<dbReference type="AlphaFoldDB" id="W7D5B3"/>
<dbReference type="PATRIC" id="fig|1265822.4.peg.4089"/>